<dbReference type="InterPro" id="IPR050090">
    <property type="entry name" value="Tyrosine_recombinase_XerCD"/>
</dbReference>
<dbReference type="Pfam" id="PF00589">
    <property type="entry name" value="Phage_integrase"/>
    <property type="match status" value="1"/>
</dbReference>
<dbReference type="InterPro" id="IPR013762">
    <property type="entry name" value="Integrase-like_cat_sf"/>
</dbReference>
<dbReference type="RefSeq" id="WP_344913881.1">
    <property type="nucleotide sequence ID" value="NZ_BAABDL010000145.1"/>
</dbReference>
<name>A0ABP7W3N8_9BACI</name>
<dbReference type="Gene3D" id="1.10.443.10">
    <property type="entry name" value="Intergrase catalytic core"/>
    <property type="match status" value="1"/>
</dbReference>
<keyword evidence="1" id="KW-0233">DNA recombination</keyword>
<dbReference type="InterPro" id="IPR011010">
    <property type="entry name" value="DNA_brk_join_enz"/>
</dbReference>
<evidence type="ECO:0000259" key="2">
    <source>
        <dbReference type="PROSITE" id="PS51898"/>
    </source>
</evidence>
<gene>
    <name evidence="3" type="ORF">GCM10022410_25070</name>
</gene>
<dbReference type="PANTHER" id="PTHR30349">
    <property type="entry name" value="PHAGE INTEGRASE-RELATED"/>
    <property type="match status" value="1"/>
</dbReference>
<dbReference type="PANTHER" id="PTHR30349:SF64">
    <property type="entry name" value="PROPHAGE INTEGRASE INTD-RELATED"/>
    <property type="match status" value="1"/>
</dbReference>
<keyword evidence="4" id="KW-1185">Reference proteome</keyword>
<dbReference type="InterPro" id="IPR002104">
    <property type="entry name" value="Integrase_catalytic"/>
</dbReference>
<evidence type="ECO:0000256" key="1">
    <source>
        <dbReference type="ARBA" id="ARBA00023172"/>
    </source>
</evidence>
<sequence>MSKIWLIVDDLNYSPRSKNAHFIYPMLLRMVYGCGLRINEALTLQKTNLNLNNGIVTVKKAKNNTTRMIPMSESLTVYCRYYVKKMVFDMDKEGYFYPAPDGQKYNSGSILCGFRKVLREAGIIASDSTNPRVHDLRHTFAVHSLEKMVSEGQDIYCTLPILQTYMGHRDVESTEKYLRLTSDAYSNILNSTTTMYHDVFPEVREDE</sequence>
<feature type="domain" description="Tyr recombinase" evidence="2">
    <location>
        <begin position="1"/>
        <end position="190"/>
    </location>
</feature>
<accession>A0ABP7W3N8</accession>
<evidence type="ECO:0000313" key="3">
    <source>
        <dbReference type="EMBL" id="GAA4080001.1"/>
    </source>
</evidence>
<evidence type="ECO:0000313" key="4">
    <source>
        <dbReference type="Proteomes" id="UP001501734"/>
    </source>
</evidence>
<dbReference type="SUPFAM" id="SSF56349">
    <property type="entry name" value="DNA breaking-rejoining enzymes"/>
    <property type="match status" value="1"/>
</dbReference>
<dbReference type="Proteomes" id="UP001501734">
    <property type="component" value="Unassembled WGS sequence"/>
</dbReference>
<protein>
    <recommendedName>
        <fullName evidence="2">Tyr recombinase domain-containing protein</fullName>
    </recommendedName>
</protein>
<comment type="caution">
    <text evidence="3">The sequence shown here is derived from an EMBL/GenBank/DDBJ whole genome shotgun (WGS) entry which is preliminary data.</text>
</comment>
<proteinExistence type="predicted"/>
<dbReference type="PROSITE" id="PS51898">
    <property type="entry name" value="TYR_RECOMBINASE"/>
    <property type="match status" value="1"/>
</dbReference>
<dbReference type="EMBL" id="BAABDL010000145">
    <property type="protein sequence ID" value="GAA4080001.1"/>
    <property type="molecule type" value="Genomic_DNA"/>
</dbReference>
<reference evidence="4" key="1">
    <citation type="journal article" date="2019" name="Int. J. Syst. Evol. Microbiol.">
        <title>The Global Catalogue of Microorganisms (GCM) 10K type strain sequencing project: providing services to taxonomists for standard genome sequencing and annotation.</title>
        <authorList>
            <consortium name="The Broad Institute Genomics Platform"/>
            <consortium name="The Broad Institute Genome Sequencing Center for Infectious Disease"/>
            <person name="Wu L."/>
            <person name="Ma J."/>
        </authorList>
    </citation>
    <scope>NUCLEOTIDE SEQUENCE [LARGE SCALE GENOMIC DNA]</scope>
    <source>
        <strain evidence="4">JCM 17250</strain>
    </source>
</reference>
<organism evidence="3 4">
    <name type="scientific">Amphibacillus indicireducens</name>
    <dbReference type="NCBI Taxonomy" id="1076330"/>
    <lineage>
        <taxon>Bacteria</taxon>
        <taxon>Bacillati</taxon>
        <taxon>Bacillota</taxon>
        <taxon>Bacilli</taxon>
        <taxon>Bacillales</taxon>
        <taxon>Bacillaceae</taxon>
        <taxon>Amphibacillus</taxon>
    </lineage>
</organism>